<dbReference type="AlphaFoldDB" id="A0A482X355"/>
<dbReference type="SMART" id="SM00355">
    <property type="entry name" value="ZnF_C2H2"/>
    <property type="match status" value="6"/>
</dbReference>
<dbReference type="InterPro" id="IPR013087">
    <property type="entry name" value="Znf_C2H2_type"/>
</dbReference>
<dbReference type="EMBL" id="QKKF02019547">
    <property type="protein sequence ID" value="RZF39820.1"/>
    <property type="molecule type" value="Genomic_DNA"/>
</dbReference>
<dbReference type="InParanoid" id="A0A482X355"/>
<evidence type="ECO:0000259" key="8">
    <source>
        <dbReference type="PROSITE" id="PS00028"/>
    </source>
</evidence>
<keyword evidence="5" id="KW-0862">Zinc</keyword>
<accession>A0A482X355</accession>
<feature type="domain" description="C2H2-type" evidence="8">
    <location>
        <begin position="333"/>
        <end position="354"/>
    </location>
</feature>
<dbReference type="STRING" id="195883.A0A482X355"/>
<name>A0A482X355_LAOST</name>
<feature type="domain" description="C2H2-type" evidence="8">
    <location>
        <begin position="203"/>
        <end position="224"/>
    </location>
</feature>
<dbReference type="Proteomes" id="UP000291343">
    <property type="component" value="Unassembled WGS sequence"/>
</dbReference>
<keyword evidence="2" id="KW-0479">Metal-binding</keyword>
<keyword evidence="4" id="KW-0863">Zinc-finger</keyword>
<evidence type="ECO:0000256" key="3">
    <source>
        <dbReference type="ARBA" id="ARBA00022737"/>
    </source>
</evidence>
<dbReference type="GO" id="GO:0008270">
    <property type="term" value="F:zinc ion binding"/>
    <property type="evidence" value="ECO:0007669"/>
    <property type="project" value="UniProtKB-KW"/>
</dbReference>
<comment type="subcellular location">
    <subcellularLocation>
        <location evidence="1">Nucleus</location>
    </subcellularLocation>
</comment>
<dbReference type="Gene3D" id="3.30.160.60">
    <property type="entry name" value="Classic Zinc Finger"/>
    <property type="match status" value="1"/>
</dbReference>
<dbReference type="Pfam" id="PF25429">
    <property type="entry name" value="zf-POGZ"/>
    <property type="match status" value="1"/>
</dbReference>
<evidence type="ECO:0000256" key="7">
    <source>
        <dbReference type="SAM" id="MobiDB-lite"/>
    </source>
</evidence>
<comment type="caution">
    <text evidence="9">The sequence shown here is derived from an EMBL/GenBank/DDBJ whole genome shotgun (WGS) entry which is preliminary data.</text>
</comment>
<feature type="compositionally biased region" description="Acidic residues" evidence="7">
    <location>
        <begin position="536"/>
        <end position="550"/>
    </location>
</feature>
<evidence type="ECO:0000256" key="1">
    <source>
        <dbReference type="ARBA" id="ARBA00004123"/>
    </source>
</evidence>
<evidence type="ECO:0000256" key="4">
    <source>
        <dbReference type="ARBA" id="ARBA00022771"/>
    </source>
</evidence>
<evidence type="ECO:0000256" key="2">
    <source>
        <dbReference type="ARBA" id="ARBA00022723"/>
    </source>
</evidence>
<proteinExistence type="predicted"/>
<evidence type="ECO:0000256" key="6">
    <source>
        <dbReference type="ARBA" id="ARBA00023242"/>
    </source>
</evidence>
<dbReference type="GO" id="GO:0003677">
    <property type="term" value="F:DNA binding"/>
    <property type="evidence" value="ECO:0007669"/>
    <property type="project" value="UniProtKB-KW"/>
</dbReference>
<dbReference type="PANTHER" id="PTHR24406">
    <property type="entry name" value="TRANSCRIPTIONAL REPRESSOR CTCFL-RELATED"/>
    <property type="match status" value="1"/>
</dbReference>
<organism evidence="9 10">
    <name type="scientific">Laodelphax striatellus</name>
    <name type="common">Small brown planthopper</name>
    <name type="synonym">Delphax striatella</name>
    <dbReference type="NCBI Taxonomy" id="195883"/>
    <lineage>
        <taxon>Eukaryota</taxon>
        <taxon>Metazoa</taxon>
        <taxon>Ecdysozoa</taxon>
        <taxon>Arthropoda</taxon>
        <taxon>Hexapoda</taxon>
        <taxon>Insecta</taxon>
        <taxon>Pterygota</taxon>
        <taxon>Neoptera</taxon>
        <taxon>Paraneoptera</taxon>
        <taxon>Hemiptera</taxon>
        <taxon>Auchenorrhyncha</taxon>
        <taxon>Fulgoroidea</taxon>
        <taxon>Delphacidae</taxon>
        <taxon>Criomorphinae</taxon>
        <taxon>Laodelphax</taxon>
    </lineage>
</organism>
<protein>
    <recommendedName>
        <fullName evidence="8">C2H2-type domain-containing protein</fullName>
    </recommendedName>
</protein>
<evidence type="ECO:0000256" key="5">
    <source>
        <dbReference type="ARBA" id="ARBA00022833"/>
    </source>
</evidence>
<evidence type="ECO:0000313" key="10">
    <source>
        <dbReference type="Proteomes" id="UP000291343"/>
    </source>
</evidence>
<keyword evidence="3" id="KW-0677">Repeat</keyword>
<feature type="region of interest" description="Disordered" evidence="7">
    <location>
        <begin position="533"/>
        <end position="571"/>
    </location>
</feature>
<feature type="compositionally biased region" description="Basic and acidic residues" evidence="7">
    <location>
        <begin position="380"/>
        <end position="393"/>
    </location>
</feature>
<dbReference type="OrthoDB" id="10032537at2759"/>
<dbReference type="PROSITE" id="PS00028">
    <property type="entry name" value="ZINC_FINGER_C2H2_1"/>
    <property type="match status" value="3"/>
</dbReference>
<keyword evidence="10" id="KW-1185">Reference proteome</keyword>
<keyword evidence="6" id="KW-0539">Nucleus</keyword>
<feature type="region of interest" description="Disordered" evidence="7">
    <location>
        <begin position="375"/>
        <end position="396"/>
    </location>
</feature>
<dbReference type="GO" id="GO:0005634">
    <property type="term" value="C:nucleus"/>
    <property type="evidence" value="ECO:0007669"/>
    <property type="project" value="UniProtKB-SubCell"/>
</dbReference>
<reference evidence="9 10" key="1">
    <citation type="journal article" date="2017" name="Gigascience">
        <title>Genome sequence of the small brown planthopper, Laodelphax striatellus.</title>
        <authorList>
            <person name="Zhu J."/>
            <person name="Jiang F."/>
            <person name="Wang X."/>
            <person name="Yang P."/>
            <person name="Bao Y."/>
            <person name="Zhao W."/>
            <person name="Wang W."/>
            <person name="Lu H."/>
            <person name="Wang Q."/>
            <person name="Cui N."/>
            <person name="Li J."/>
            <person name="Chen X."/>
            <person name="Luo L."/>
            <person name="Yu J."/>
            <person name="Kang L."/>
            <person name="Cui F."/>
        </authorList>
    </citation>
    <scope>NUCLEOTIDE SEQUENCE [LARGE SCALE GENOMIC DNA]</scope>
    <source>
        <strain evidence="9">Lst14</strain>
    </source>
</reference>
<evidence type="ECO:0000313" key="9">
    <source>
        <dbReference type="EMBL" id="RZF39820.1"/>
    </source>
</evidence>
<dbReference type="InterPro" id="IPR057618">
    <property type="entry name" value="Znf_POGZ/Z280C-D-like"/>
</dbReference>
<gene>
    <name evidence="9" type="ORF">LSTR_LSTR000468</name>
</gene>
<feature type="domain" description="C2H2-type" evidence="8">
    <location>
        <begin position="235"/>
        <end position="256"/>
    </location>
</feature>
<dbReference type="InterPro" id="IPR050888">
    <property type="entry name" value="ZnF_C2H2-type_TF"/>
</dbReference>
<sequence length="571" mass="65406">MEYLKKVVPRMFQNTLAFLSRQMIQQFLDELIWRERYGYVSAKAFDSLIEHVAEQTKLTTGDFLLSRLQRIALNPFKNWKYSNWKINCASDETMNVSELELISSKLQKEADASTSQMARKRPAEDLSSSIDLTKTSDPIELESFYYGTVPASNVVEEGDGLPIMKCVICSYKSSDIIAMMQHLVSHAFHESSDKKDAGKNPMCRYCLRTFVTDYWLQSHLSETHFRFKNKPGLMCLICEEKFKDRTTLILHMHRNHKELELPYKCQICHYRTSQHTGVIDHFYNAHHKGETLMCPFCLKAVALASNGKSIEQNQYFFLNHIQKHRRKVLAKKCNKCVLWFVQKGLLVDHQNSDHSTCKDLENVRRLTGFVNCAPMPRPKSSSESEERPLKLTRDPVPNGSLFSKSSDLQSVQFTIPEESSTCSECESSLKEEEHFPGEFNCKQCKFVTNCYNAIIDHVTVYHDLRLEPVGGKQMGGKPFMRVTDLKEPMHCCCGFASSSGNKLAYHLLSCKKKSVYPSPMIANQNALSVTCQTPNLEDEDDPDDPDEIMEESTPNTNSDLRSIRRGRTVID</sequence>